<dbReference type="Proteomes" id="UP000792457">
    <property type="component" value="Unassembled WGS sequence"/>
</dbReference>
<comment type="caution">
    <text evidence="3">The sequence shown here is derived from an EMBL/GenBank/DDBJ whole genome shotgun (WGS) entry which is preliminary data.</text>
</comment>
<organism evidence="3 4">
    <name type="scientific">Ladona fulva</name>
    <name type="common">Scarce chaser dragonfly</name>
    <name type="synonym">Libellula fulva</name>
    <dbReference type="NCBI Taxonomy" id="123851"/>
    <lineage>
        <taxon>Eukaryota</taxon>
        <taxon>Metazoa</taxon>
        <taxon>Ecdysozoa</taxon>
        <taxon>Arthropoda</taxon>
        <taxon>Hexapoda</taxon>
        <taxon>Insecta</taxon>
        <taxon>Pterygota</taxon>
        <taxon>Palaeoptera</taxon>
        <taxon>Odonata</taxon>
        <taxon>Epiprocta</taxon>
        <taxon>Anisoptera</taxon>
        <taxon>Libelluloidea</taxon>
        <taxon>Libellulidae</taxon>
        <taxon>Ladona</taxon>
    </lineage>
</organism>
<feature type="compositionally biased region" description="Basic residues" evidence="1">
    <location>
        <begin position="339"/>
        <end position="356"/>
    </location>
</feature>
<dbReference type="AlphaFoldDB" id="A0A8K0KPT0"/>
<dbReference type="InterPro" id="IPR028842">
    <property type="entry name" value="Afadin"/>
</dbReference>
<dbReference type="OrthoDB" id="6260541at2759"/>
<protein>
    <recommendedName>
        <fullName evidence="2">Dilute domain-containing protein</fullName>
    </recommendedName>
</protein>
<name>A0A8K0KPT0_LADFU</name>
<dbReference type="EMBL" id="KZ309304">
    <property type="protein sequence ID" value="KAG8238214.1"/>
    <property type="molecule type" value="Genomic_DNA"/>
</dbReference>
<feature type="compositionally biased region" description="Low complexity" evidence="1">
    <location>
        <begin position="64"/>
        <end position="76"/>
    </location>
</feature>
<feature type="domain" description="Dilute" evidence="2">
    <location>
        <begin position="192"/>
        <end position="457"/>
    </location>
</feature>
<dbReference type="GO" id="GO:0032880">
    <property type="term" value="P:regulation of protein localization"/>
    <property type="evidence" value="ECO:0007669"/>
    <property type="project" value="TreeGrafter"/>
</dbReference>
<sequence>MDPSFEDRMSRHRHDSSRQGHDYSDRQSNKDESVVLGGSMGGVSGSQGNFETTFDVDGHVETVSSASSSKLQQQQDPDSRSQRSVGSREGNRPPSNYERYPPQVQSTSSLRPPSGTGGGDPILPAALEFREEATDALLDALITSLDPGAAPPHFRLAPTYALYLAARFRASTHYRPELTPNERAHRLTALLSQVAAMIRAVVQERYEDAESLAFWMANASEFLHFLKSDRHISSFSLDAQDILAEAVQIAFRNLVTCLQTDLGAVMPNFLADRDDDRNEEESAGSVLASAMALLRRCRVNAALTIQLFSQLFHYVNVWAFNRIIASAVASGSANSPSSPHHHTHHHHPHAHQHHHRPSYCSREWGLRLGARLARVEAWAERQGLELAADCHLSRIAQAAHLLQAPKYNAEELRAISSTCFKLNSLQLRALLTNYQHAPDEPRIPMELVENVIRVAENVCDDLIRNEGREVQLEEEEGELLRLPFLLPDDGYSCDVVRGLPPGLMELLAPLQRANICRLVPQNTSAGFWTVYMTPPPSAVSQQSLGPDGHPQSQMTNAPSHGVWR</sequence>
<dbReference type="CDD" id="cd15471">
    <property type="entry name" value="Myo5p-like_CBD_afadin"/>
    <property type="match status" value="1"/>
</dbReference>
<gene>
    <name evidence="3" type="ORF">J437_LFUL018258</name>
</gene>
<feature type="compositionally biased region" description="Basic and acidic residues" evidence="1">
    <location>
        <begin position="16"/>
        <end position="33"/>
    </location>
</feature>
<dbReference type="GO" id="GO:0050839">
    <property type="term" value="F:cell adhesion molecule binding"/>
    <property type="evidence" value="ECO:0007669"/>
    <property type="project" value="TreeGrafter"/>
</dbReference>
<feature type="region of interest" description="Disordered" evidence="1">
    <location>
        <begin position="331"/>
        <end position="356"/>
    </location>
</feature>
<evidence type="ECO:0000256" key="1">
    <source>
        <dbReference type="SAM" id="MobiDB-lite"/>
    </source>
</evidence>
<proteinExistence type="predicted"/>
<feature type="compositionally biased region" description="Polar residues" evidence="1">
    <location>
        <begin position="538"/>
        <end position="558"/>
    </location>
</feature>
<dbReference type="InterPro" id="IPR037977">
    <property type="entry name" value="CBD_Afadin"/>
</dbReference>
<dbReference type="PROSITE" id="PS51126">
    <property type="entry name" value="DILUTE"/>
    <property type="match status" value="1"/>
</dbReference>
<evidence type="ECO:0000313" key="4">
    <source>
        <dbReference type="Proteomes" id="UP000792457"/>
    </source>
</evidence>
<dbReference type="GO" id="GO:0005912">
    <property type="term" value="C:adherens junction"/>
    <property type="evidence" value="ECO:0007669"/>
    <property type="project" value="TreeGrafter"/>
</dbReference>
<feature type="region of interest" description="Disordered" evidence="1">
    <location>
        <begin position="538"/>
        <end position="564"/>
    </location>
</feature>
<evidence type="ECO:0000259" key="2">
    <source>
        <dbReference type="PROSITE" id="PS51126"/>
    </source>
</evidence>
<dbReference type="PANTHER" id="PTHR10398">
    <property type="entry name" value="AFADIN"/>
    <property type="match status" value="1"/>
</dbReference>
<keyword evidence="4" id="KW-1185">Reference proteome</keyword>
<reference evidence="3" key="2">
    <citation type="submission" date="2017-10" db="EMBL/GenBank/DDBJ databases">
        <title>Ladona fulva Genome sequencing and assembly.</title>
        <authorList>
            <person name="Murali S."/>
            <person name="Richards S."/>
            <person name="Bandaranaike D."/>
            <person name="Bellair M."/>
            <person name="Blankenburg K."/>
            <person name="Chao H."/>
            <person name="Dinh H."/>
            <person name="Doddapaneni H."/>
            <person name="Dugan-Rocha S."/>
            <person name="Elkadiri S."/>
            <person name="Gnanaolivu R."/>
            <person name="Hernandez B."/>
            <person name="Skinner E."/>
            <person name="Javaid M."/>
            <person name="Lee S."/>
            <person name="Li M."/>
            <person name="Ming W."/>
            <person name="Munidasa M."/>
            <person name="Muniz J."/>
            <person name="Nguyen L."/>
            <person name="Hughes D."/>
            <person name="Osuji N."/>
            <person name="Pu L.-L."/>
            <person name="Puazo M."/>
            <person name="Qu C."/>
            <person name="Quiroz J."/>
            <person name="Raj R."/>
            <person name="Weissenberger G."/>
            <person name="Xin Y."/>
            <person name="Zou X."/>
            <person name="Han Y."/>
            <person name="Worley K."/>
            <person name="Muzny D."/>
            <person name="Gibbs R."/>
        </authorList>
    </citation>
    <scope>NUCLEOTIDE SEQUENCE</scope>
    <source>
        <strain evidence="3">Sampled in the wild</strain>
    </source>
</reference>
<feature type="non-terminal residue" evidence="3">
    <location>
        <position position="564"/>
    </location>
</feature>
<dbReference type="InterPro" id="IPR002710">
    <property type="entry name" value="Dilute_dom"/>
</dbReference>
<feature type="region of interest" description="Disordered" evidence="1">
    <location>
        <begin position="1"/>
        <end position="123"/>
    </location>
</feature>
<accession>A0A8K0KPT0</accession>
<dbReference type="PANTHER" id="PTHR10398:SF2">
    <property type="entry name" value="AFADIN"/>
    <property type="match status" value="1"/>
</dbReference>
<reference evidence="3" key="1">
    <citation type="submission" date="2013-04" db="EMBL/GenBank/DDBJ databases">
        <authorList>
            <person name="Qu J."/>
            <person name="Murali S.C."/>
            <person name="Bandaranaike D."/>
            <person name="Bellair M."/>
            <person name="Blankenburg K."/>
            <person name="Chao H."/>
            <person name="Dinh H."/>
            <person name="Doddapaneni H."/>
            <person name="Downs B."/>
            <person name="Dugan-Rocha S."/>
            <person name="Elkadiri S."/>
            <person name="Gnanaolivu R.D."/>
            <person name="Hernandez B."/>
            <person name="Javaid M."/>
            <person name="Jayaseelan J.C."/>
            <person name="Lee S."/>
            <person name="Li M."/>
            <person name="Ming W."/>
            <person name="Munidasa M."/>
            <person name="Muniz J."/>
            <person name="Nguyen L."/>
            <person name="Ongeri F."/>
            <person name="Osuji N."/>
            <person name="Pu L.-L."/>
            <person name="Puazo M."/>
            <person name="Qu C."/>
            <person name="Quiroz J."/>
            <person name="Raj R."/>
            <person name="Weissenberger G."/>
            <person name="Xin Y."/>
            <person name="Zou X."/>
            <person name="Han Y."/>
            <person name="Richards S."/>
            <person name="Worley K."/>
            <person name="Muzny D."/>
            <person name="Gibbs R."/>
        </authorList>
    </citation>
    <scope>NUCLEOTIDE SEQUENCE</scope>
    <source>
        <strain evidence="3">Sampled in the wild</strain>
    </source>
</reference>
<dbReference type="SMART" id="SM01132">
    <property type="entry name" value="DIL"/>
    <property type="match status" value="1"/>
</dbReference>
<evidence type="ECO:0000313" key="3">
    <source>
        <dbReference type="EMBL" id="KAG8238214.1"/>
    </source>
</evidence>
<dbReference type="Pfam" id="PF01843">
    <property type="entry name" value="DIL"/>
    <property type="match status" value="1"/>
</dbReference>